<dbReference type="Pfam" id="PF13011">
    <property type="entry name" value="LZ_Tnp_IS481"/>
    <property type="match status" value="1"/>
</dbReference>
<dbReference type="InterPro" id="IPR036397">
    <property type="entry name" value="RNaseH_sf"/>
</dbReference>
<feature type="compositionally biased region" description="Gly residues" evidence="1">
    <location>
        <begin position="158"/>
        <end position="167"/>
    </location>
</feature>
<protein>
    <submittedName>
        <fullName evidence="3">Transposase</fullName>
    </submittedName>
</protein>
<feature type="region of interest" description="Disordered" evidence="1">
    <location>
        <begin position="158"/>
        <end position="178"/>
    </location>
</feature>
<sequence length="324" mass="36378">MPHANARLTVHGRQLLVDRILKGGRKPAHVAAELGVSRQCAYRWVRRFLDEGPVGLLDRSSRPHRCPHRSSAVVEAAVVDLRRTSRRGQDWIGAELGLPARTVSAILRRHRLPYLRDCDPLTGEVIRASKTTAMRYERARPGELIHMDVKKIGRISNGGGWRANGRGGDGDNRDRRHGSGFDYVHSAVDDHSRLAYSEILPDEKGPTCGAFLARAADYFTAHGITTIERVITDNHWSYKRSADVAAVIAALGAKHTFIKPHCPWQNGKVERYNRTLQTEWAYRQIFTTNDARCAALAPWLDYYKNQRRHSAIGGQPPISRLSTT</sequence>
<evidence type="ECO:0000313" key="3">
    <source>
        <dbReference type="EMBL" id="AWT54558.1"/>
    </source>
</evidence>
<dbReference type="GO" id="GO:0015074">
    <property type="term" value="P:DNA integration"/>
    <property type="evidence" value="ECO:0007669"/>
    <property type="project" value="InterPro"/>
</dbReference>
<dbReference type="AlphaFoldDB" id="A0A2U9PS46"/>
<dbReference type="PANTHER" id="PTHR35004:SF6">
    <property type="entry name" value="TRANSPOSASE"/>
    <property type="match status" value="1"/>
</dbReference>
<accession>A0A2U9PS46</accession>
<dbReference type="NCBIfam" id="NF033577">
    <property type="entry name" value="transpos_IS481"/>
    <property type="match status" value="1"/>
</dbReference>
<dbReference type="InterPro" id="IPR024967">
    <property type="entry name" value="DNA-bd_IS481-type"/>
</dbReference>
<dbReference type="RefSeq" id="WP_036453246.1">
    <property type="nucleotide sequence ID" value="NZ_CP027541.1"/>
</dbReference>
<proteinExistence type="predicted"/>
<dbReference type="InterPro" id="IPR047656">
    <property type="entry name" value="IS481-like_transpos"/>
</dbReference>
<gene>
    <name evidence="3" type="ORF">D806_035870</name>
</gene>
<evidence type="ECO:0000313" key="4">
    <source>
        <dbReference type="Proteomes" id="UP000011200"/>
    </source>
</evidence>
<dbReference type="InterPro" id="IPR001584">
    <property type="entry name" value="Integrase_cat-core"/>
</dbReference>
<feature type="domain" description="Integrase catalytic" evidence="2">
    <location>
        <begin position="137"/>
        <end position="324"/>
    </location>
</feature>
<reference evidence="4" key="2">
    <citation type="submission" date="2018-03" db="EMBL/GenBank/DDBJ databases">
        <authorList>
            <person name="Derbyshire K."/>
            <person name="Gray T.A."/>
            <person name="Champion M."/>
        </authorList>
    </citation>
    <scope>NUCLEOTIDE SEQUENCE [LARGE SCALE GENOMIC DNA]</scope>
    <source>
        <strain evidence="4">MKD8</strain>
    </source>
</reference>
<feature type="compositionally biased region" description="Basic and acidic residues" evidence="1">
    <location>
        <begin position="168"/>
        <end position="178"/>
    </location>
</feature>
<dbReference type="PANTHER" id="PTHR35004">
    <property type="entry name" value="TRANSPOSASE RV3428C-RELATED"/>
    <property type="match status" value="1"/>
</dbReference>
<dbReference type="GO" id="GO:0003676">
    <property type="term" value="F:nucleic acid binding"/>
    <property type="evidence" value="ECO:0007669"/>
    <property type="project" value="InterPro"/>
</dbReference>
<evidence type="ECO:0000259" key="2">
    <source>
        <dbReference type="PROSITE" id="PS50994"/>
    </source>
</evidence>
<name>A0A2U9PS46_MYCSE</name>
<dbReference type="Pfam" id="PF13683">
    <property type="entry name" value="rve_3"/>
    <property type="match status" value="1"/>
</dbReference>
<dbReference type="Gene3D" id="3.30.420.10">
    <property type="entry name" value="Ribonuclease H-like superfamily/Ribonuclease H"/>
    <property type="match status" value="1"/>
</dbReference>
<dbReference type="EMBL" id="CP027541">
    <property type="protein sequence ID" value="AWT54558.1"/>
    <property type="molecule type" value="Genomic_DNA"/>
</dbReference>
<reference evidence="3 4" key="1">
    <citation type="journal article" date="2013" name="Genome Announc.">
        <title>Draft genome sequence of MKD8, a conjugal recipient Mycobacterium smegmatis strain.</title>
        <authorList>
            <person name="Gray T.A."/>
            <person name="Palumbo M.J."/>
            <person name="Derbyshire K.M."/>
        </authorList>
    </citation>
    <scope>NUCLEOTIDE SEQUENCE [LARGE SCALE GENOMIC DNA]</scope>
    <source>
        <strain evidence="3 4">MKD8</strain>
    </source>
</reference>
<organism evidence="3 4">
    <name type="scientific">Mycolicibacterium smegmatis (strain MKD8)</name>
    <name type="common">Mycobacterium smegmatis</name>
    <dbReference type="NCBI Taxonomy" id="1214915"/>
    <lineage>
        <taxon>Bacteria</taxon>
        <taxon>Bacillati</taxon>
        <taxon>Actinomycetota</taxon>
        <taxon>Actinomycetes</taxon>
        <taxon>Mycobacteriales</taxon>
        <taxon>Mycobacteriaceae</taxon>
        <taxon>Mycolicibacterium</taxon>
    </lineage>
</organism>
<dbReference type="SUPFAM" id="SSF53098">
    <property type="entry name" value="Ribonuclease H-like"/>
    <property type="match status" value="1"/>
</dbReference>
<dbReference type="InterPro" id="IPR012337">
    <property type="entry name" value="RNaseH-like_sf"/>
</dbReference>
<dbReference type="SUPFAM" id="SSF46689">
    <property type="entry name" value="Homeodomain-like"/>
    <property type="match status" value="1"/>
</dbReference>
<dbReference type="Proteomes" id="UP000011200">
    <property type="component" value="Chromosome"/>
</dbReference>
<dbReference type="PROSITE" id="PS50994">
    <property type="entry name" value="INTEGRASE"/>
    <property type="match status" value="1"/>
</dbReference>
<dbReference type="InterPro" id="IPR009057">
    <property type="entry name" value="Homeodomain-like_sf"/>
</dbReference>
<evidence type="ECO:0000256" key="1">
    <source>
        <dbReference type="SAM" id="MobiDB-lite"/>
    </source>
</evidence>